<dbReference type="EMBL" id="SMMG02000007">
    <property type="protein sequence ID" value="KAA3466920.1"/>
    <property type="molecule type" value="Genomic_DNA"/>
</dbReference>
<dbReference type="OrthoDB" id="5554229at2759"/>
<dbReference type="PANTHER" id="PTHR45835:SF87">
    <property type="entry name" value="RNA-DIRECTED DNA POLYMERASE"/>
    <property type="match status" value="1"/>
</dbReference>
<reference evidence="2" key="1">
    <citation type="journal article" date="2019" name="Plant Biotechnol. J.">
        <title>Genome sequencing of the Australian wild diploid species Gossypium australe highlights disease resistance and delayed gland morphogenesis.</title>
        <authorList>
            <person name="Cai Y."/>
            <person name="Cai X."/>
            <person name="Wang Q."/>
            <person name="Wang P."/>
            <person name="Zhang Y."/>
            <person name="Cai C."/>
            <person name="Xu Y."/>
            <person name="Wang K."/>
            <person name="Zhou Z."/>
            <person name="Wang C."/>
            <person name="Geng S."/>
            <person name="Li B."/>
            <person name="Dong Q."/>
            <person name="Hou Y."/>
            <person name="Wang H."/>
            <person name="Ai P."/>
            <person name="Liu Z."/>
            <person name="Yi F."/>
            <person name="Sun M."/>
            <person name="An G."/>
            <person name="Cheng J."/>
            <person name="Zhang Y."/>
            <person name="Shi Q."/>
            <person name="Xie Y."/>
            <person name="Shi X."/>
            <person name="Chang Y."/>
            <person name="Huang F."/>
            <person name="Chen Y."/>
            <person name="Hong S."/>
            <person name="Mi L."/>
            <person name="Sun Q."/>
            <person name="Zhang L."/>
            <person name="Zhou B."/>
            <person name="Peng R."/>
            <person name="Zhang X."/>
            <person name="Liu F."/>
        </authorList>
    </citation>
    <scope>NUCLEOTIDE SEQUENCE [LARGE SCALE GENOMIC DNA]</scope>
    <source>
        <strain evidence="2">cv. PA1801</strain>
    </source>
</reference>
<evidence type="ECO:0000313" key="2">
    <source>
        <dbReference type="Proteomes" id="UP000325315"/>
    </source>
</evidence>
<gene>
    <name evidence="1" type="ORF">EPI10_001980</name>
</gene>
<proteinExistence type="predicted"/>
<keyword evidence="2" id="KW-1185">Reference proteome</keyword>
<comment type="caution">
    <text evidence="1">The sequence shown here is derived from an EMBL/GenBank/DDBJ whole genome shotgun (WGS) entry which is preliminary data.</text>
</comment>
<protein>
    <submittedName>
        <fullName evidence="1">Integrase</fullName>
    </submittedName>
</protein>
<dbReference type="Proteomes" id="UP000325315">
    <property type="component" value="Unassembled WGS sequence"/>
</dbReference>
<accession>A0A5B6VCJ9</accession>
<dbReference type="AlphaFoldDB" id="A0A5B6VCJ9"/>
<name>A0A5B6VCJ9_9ROSI</name>
<evidence type="ECO:0000313" key="1">
    <source>
        <dbReference type="EMBL" id="KAA3466920.1"/>
    </source>
</evidence>
<dbReference type="PANTHER" id="PTHR45835">
    <property type="entry name" value="YALI0A06105P"/>
    <property type="match status" value="1"/>
</dbReference>
<organism evidence="1 2">
    <name type="scientific">Gossypium australe</name>
    <dbReference type="NCBI Taxonomy" id="47621"/>
    <lineage>
        <taxon>Eukaryota</taxon>
        <taxon>Viridiplantae</taxon>
        <taxon>Streptophyta</taxon>
        <taxon>Embryophyta</taxon>
        <taxon>Tracheophyta</taxon>
        <taxon>Spermatophyta</taxon>
        <taxon>Magnoliopsida</taxon>
        <taxon>eudicotyledons</taxon>
        <taxon>Gunneridae</taxon>
        <taxon>Pentapetalae</taxon>
        <taxon>rosids</taxon>
        <taxon>malvids</taxon>
        <taxon>Malvales</taxon>
        <taxon>Malvaceae</taxon>
        <taxon>Malvoideae</taxon>
        <taxon>Gossypium</taxon>
    </lineage>
</organism>
<sequence length="145" mass="16888">MTDLRAIFARLSLMDNGALLDELKVKTTLANEIKDKQPLDVSLLQWIKQVEDGKTKDYGFNDEAKCLTFQRVKAKHQFPFGLLQLIKISQWKWDQITMDFVSGLPLIPTTKDSIWTKITVSHLDFGRNYMRYWILAWILATAFHP</sequence>